<dbReference type="Proteomes" id="UP001603857">
    <property type="component" value="Unassembled WGS sequence"/>
</dbReference>
<sequence>MHKEREKQRTFAMPNNVPLVAGIVRKLKANIPLEYAYMLSPVKFQLSSSGSLRVYGEIRNWGYLILLDPSPPESTGVTYASTEPTQTTSTPFAPYGAHDVIKASAVLFFAYMGFGAVSTMVEETNTFFLQKQRGDDGVQLKPPEVPLSEEIVNRTVHYVSAEQRKEVLIIKTTIHDIMNKMIQGAEKVVLTMLFEPDAAIWRALLSGCAHRGDVDKGSLVVHACLQQSYL</sequence>
<evidence type="ECO:0000313" key="1">
    <source>
        <dbReference type="EMBL" id="KAL2318147.1"/>
    </source>
</evidence>
<protein>
    <submittedName>
        <fullName evidence="1">Uncharacterized protein</fullName>
    </submittedName>
</protein>
<dbReference type="Gene3D" id="1.20.1740.10">
    <property type="entry name" value="Amino acid/polyamine transporter I"/>
    <property type="match status" value="1"/>
</dbReference>
<comment type="caution">
    <text evidence="1">The sequence shown here is derived from an EMBL/GenBank/DDBJ whole genome shotgun (WGS) entry which is preliminary data.</text>
</comment>
<evidence type="ECO:0000313" key="2">
    <source>
        <dbReference type="Proteomes" id="UP001603857"/>
    </source>
</evidence>
<keyword evidence="2" id="KW-1185">Reference proteome</keyword>
<name>A0ABD1L3R7_9FABA</name>
<reference evidence="1 2" key="1">
    <citation type="submission" date="2024-08" db="EMBL/GenBank/DDBJ databases">
        <title>Insights into the chromosomal genome structure of Flemingia macrophylla.</title>
        <authorList>
            <person name="Ding Y."/>
            <person name="Zhao Y."/>
            <person name="Bi W."/>
            <person name="Wu M."/>
            <person name="Zhao G."/>
            <person name="Gong Y."/>
            <person name="Li W."/>
            <person name="Zhang P."/>
        </authorList>
    </citation>
    <scope>NUCLEOTIDE SEQUENCE [LARGE SCALE GENOMIC DNA]</scope>
    <source>
        <strain evidence="1">DYQJB</strain>
        <tissue evidence="1">Leaf</tissue>
    </source>
</reference>
<accession>A0ABD1L3R7</accession>
<proteinExistence type="predicted"/>
<dbReference type="AlphaFoldDB" id="A0ABD1L3R7"/>
<gene>
    <name evidence="1" type="ORF">Fmac_032023</name>
</gene>
<dbReference type="EMBL" id="JBGMDY010000011">
    <property type="protein sequence ID" value="KAL2318147.1"/>
    <property type="molecule type" value="Genomic_DNA"/>
</dbReference>
<organism evidence="1 2">
    <name type="scientific">Flemingia macrophylla</name>
    <dbReference type="NCBI Taxonomy" id="520843"/>
    <lineage>
        <taxon>Eukaryota</taxon>
        <taxon>Viridiplantae</taxon>
        <taxon>Streptophyta</taxon>
        <taxon>Embryophyta</taxon>
        <taxon>Tracheophyta</taxon>
        <taxon>Spermatophyta</taxon>
        <taxon>Magnoliopsida</taxon>
        <taxon>eudicotyledons</taxon>
        <taxon>Gunneridae</taxon>
        <taxon>Pentapetalae</taxon>
        <taxon>rosids</taxon>
        <taxon>fabids</taxon>
        <taxon>Fabales</taxon>
        <taxon>Fabaceae</taxon>
        <taxon>Papilionoideae</taxon>
        <taxon>50 kb inversion clade</taxon>
        <taxon>NPAAA clade</taxon>
        <taxon>indigoferoid/millettioid clade</taxon>
        <taxon>Phaseoleae</taxon>
        <taxon>Flemingia</taxon>
    </lineage>
</organism>